<keyword evidence="1" id="KW-1133">Transmembrane helix</keyword>
<evidence type="ECO:0000313" key="2">
    <source>
        <dbReference type="EMBL" id="SVA73136.1"/>
    </source>
</evidence>
<evidence type="ECO:0000256" key="1">
    <source>
        <dbReference type="SAM" id="Phobius"/>
    </source>
</evidence>
<sequence length="78" mass="9204">MTIINHYSIIHFIIYYFVGRYTGIRWLLFLLFSFGWELLELVLPYDFAIETISNKVADILVNFIGYGVGLYFKGKKNN</sequence>
<reference evidence="2" key="1">
    <citation type="submission" date="2018-05" db="EMBL/GenBank/DDBJ databases">
        <authorList>
            <person name="Lanie J.A."/>
            <person name="Ng W.-L."/>
            <person name="Kazmierczak K.M."/>
            <person name="Andrzejewski T.M."/>
            <person name="Davidsen T.M."/>
            <person name="Wayne K.J."/>
            <person name="Tettelin H."/>
            <person name="Glass J.I."/>
            <person name="Rusch D."/>
            <person name="Podicherti R."/>
            <person name="Tsui H.-C.T."/>
            <person name="Winkler M.E."/>
        </authorList>
    </citation>
    <scope>NUCLEOTIDE SEQUENCE</scope>
</reference>
<keyword evidence="1" id="KW-0812">Transmembrane</keyword>
<feature type="transmembrane region" description="Helical" evidence="1">
    <location>
        <begin position="56"/>
        <end position="72"/>
    </location>
</feature>
<gene>
    <name evidence="2" type="ORF">METZ01_LOCUS125990</name>
</gene>
<evidence type="ECO:0008006" key="3">
    <source>
        <dbReference type="Google" id="ProtNLM"/>
    </source>
</evidence>
<dbReference type="EMBL" id="UINC01017599">
    <property type="protein sequence ID" value="SVA73136.1"/>
    <property type="molecule type" value="Genomic_DNA"/>
</dbReference>
<name>A0A381Y7R5_9ZZZZ</name>
<proteinExistence type="predicted"/>
<protein>
    <recommendedName>
        <fullName evidence="3">VanZ-like domain-containing protein</fullName>
    </recommendedName>
</protein>
<organism evidence="2">
    <name type="scientific">marine metagenome</name>
    <dbReference type="NCBI Taxonomy" id="408172"/>
    <lineage>
        <taxon>unclassified sequences</taxon>
        <taxon>metagenomes</taxon>
        <taxon>ecological metagenomes</taxon>
    </lineage>
</organism>
<keyword evidence="1" id="KW-0472">Membrane</keyword>
<accession>A0A381Y7R5</accession>
<feature type="transmembrane region" description="Helical" evidence="1">
    <location>
        <begin position="12"/>
        <end position="36"/>
    </location>
</feature>
<dbReference type="AlphaFoldDB" id="A0A381Y7R5"/>